<gene>
    <name evidence="2" type="ORF">GCM10025867_05970</name>
</gene>
<dbReference type="Proteomes" id="UP001321486">
    <property type="component" value="Chromosome"/>
</dbReference>
<feature type="transmembrane region" description="Helical" evidence="1">
    <location>
        <begin position="395"/>
        <end position="414"/>
    </location>
</feature>
<dbReference type="RefSeq" id="WP_286345346.1">
    <property type="nucleotide sequence ID" value="NZ_AP027732.1"/>
</dbReference>
<feature type="transmembrane region" description="Helical" evidence="1">
    <location>
        <begin position="526"/>
        <end position="544"/>
    </location>
</feature>
<sequence length="592" mass="58954">MEAGCLALTALIAVVVGLTSTAVQTFAAGESALHPAAWATLLTIVGAVGLLWILLPVPGRTQERLVAAALTPAALLGAAAGFSRAANAWGDVVVAGVVILLAAFGASALARATTRRPAWDVVTALGALALLPAALATAHAWLPLLLLAVAALVAASGNGPVLTGSAPRRHLAWVALPLSTAALWIALVQRSVTLVEAYTLPLAGVLLLLAAALTLWREPAVTSAPDDDRGLPLDGRTALFAAALATGILPSLVVSGGGPVVRPLLLVLAGSLAAALVVAGPAVRALATRGPAVRLPLIVSALVAVGGTSVVRGVTAGLDGAGRSAAAPWTADAWAAGGAVILLAAALAWRRDAAGGPASPRTGTSVWAAPVAVLGAIVTLTVPELVLVPAHPGEAIRPVVVAAVLAGGSVLAAGRAPAQAAGLLRFVALGASAFVVFDALVAGVAHRVAFEALTAPLAAALVAAGALDLRRDASRRSWPALGAGLLLGLLPSLAADYLDVTVLRVVLLGAAALAVLLVGVRAHLQAPVVIGGAVVILHALAQVWPGLQVLSTSVPWWLWAGVGGVLLIVVAATYERRIQQARAVTRTLASLR</sequence>
<keyword evidence="3" id="KW-1185">Reference proteome</keyword>
<feature type="transmembrane region" description="Helical" evidence="1">
    <location>
        <begin position="452"/>
        <end position="469"/>
    </location>
</feature>
<protein>
    <submittedName>
        <fullName evidence="2">Uncharacterized protein</fullName>
    </submittedName>
</protein>
<organism evidence="2 3">
    <name type="scientific">Frondihabitans sucicola</name>
    <dbReference type="NCBI Taxonomy" id="1268041"/>
    <lineage>
        <taxon>Bacteria</taxon>
        <taxon>Bacillati</taxon>
        <taxon>Actinomycetota</taxon>
        <taxon>Actinomycetes</taxon>
        <taxon>Micrococcales</taxon>
        <taxon>Microbacteriaceae</taxon>
        <taxon>Frondihabitans</taxon>
    </lineage>
</organism>
<reference evidence="3" key="1">
    <citation type="journal article" date="2019" name="Int. J. Syst. Evol. Microbiol.">
        <title>The Global Catalogue of Microorganisms (GCM) 10K type strain sequencing project: providing services to taxonomists for standard genome sequencing and annotation.</title>
        <authorList>
            <consortium name="The Broad Institute Genomics Platform"/>
            <consortium name="The Broad Institute Genome Sequencing Center for Infectious Disease"/>
            <person name="Wu L."/>
            <person name="Ma J."/>
        </authorList>
    </citation>
    <scope>NUCLEOTIDE SEQUENCE [LARGE SCALE GENOMIC DNA]</scope>
    <source>
        <strain evidence="3">NBRC 108728</strain>
    </source>
</reference>
<evidence type="ECO:0000313" key="2">
    <source>
        <dbReference type="EMBL" id="BDZ48356.1"/>
    </source>
</evidence>
<accession>A0ABN6XTQ6</accession>
<feature type="transmembrane region" description="Helical" evidence="1">
    <location>
        <begin position="171"/>
        <end position="192"/>
    </location>
</feature>
<feature type="transmembrane region" description="Helical" evidence="1">
    <location>
        <begin position="141"/>
        <end position="159"/>
    </location>
</feature>
<feature type="transmembrane region" description="Helical" evidence="1">
    <location>
        <begin position="333"/>
        <end position="350"/>
    </location>
</feature>
<dbReference type="EMBL" id="AP027732">
    <property type="protein sequence ID" value="BDZ48356.1"/>
    <property type="molecule type" value="Genomic_DNA"/>
</dbReference>
<proteinExistence type="predicted"/>
<evidence type="ECO:0000256" key="1">
    <source>
        <dbReference type="SAM" id="Phobius"/>
    </source>
</evidence>
<dbReference type="NCBIfam" id="NF047321">
    <property type="entry name" value="SCO7613_CTERM"/>
    <property type="match status" value="1"/>
</dbReference>
<feature type="transmembrane region" description="Helical" evidence="1">
    <location>
        <begin position="478"/>
        <end position="495"/>
    </location>
</feature>
<feature type="transmembrane region" description="Helical" evidence="1">
    <location>
        <begin position="264"/>
        <end position="283"/>
    </location>
</feature>
<feature type="transmembrane region" description="Helical" evidence="1">
    <location>
        <begin position="237"/>
        <end position="258"/>
    </location>
</feature>
<feature type="transmembrane region" description="Helical" evidence="1">
    <location>
        <begin position="426"/>
        <end position="446"/>
    </location>
</feature>
<feature type="transmembrane region" description="Helical" evidence="1">
    <location>
        <begin position="92"/>
        <end position="110"/>
    </location>
</feature>
<feature type="transmembrane region" description="Helical" evidence="1">
    <location>
        <begin position="37"/>
        <end position="55"/>
    </location>
</feature>
<feature type="transmembrane region" description="Helical" evidence="1">
    <location>
        <begin position="198"/>
        <end position="216"/>
    </location>
</feature>
<feature type="transmembrane region" description="Helical" evidence="1">
    <location>
        <begin position="117"/>
        <end position="135"/>
    </location>
</feature>
<keyword evidence="1" id="KW-1133">Transmembrane helix</keyword>
<keyword evidence="1" id="KW-0812">Transmembrane</keyword>
<feature type="transmembrane region" description="Helical" evidence="1">
    <location>
        <begin position="67"/>
        <end position="86"/>
    </location>
</feature>
<name>A0ABN6XTQ6_9MICO</name>
<feature type="transmembrane region" description="Helical" evidence="1">
    <location>
        <begin position="295"/>
        <end position="313"/>
    </location>
</feature>
<feature type="transmembrane region" description="Helical" evidence="1">
    <location>
        <begin position="362"/>
        <end position="383"/>
    </location>
</feature>
<feature type="transmembrane region" description="Helical" evidence="1">
    <location>
        <begin position="556"/>
        <end position="574"/>
    </location>
</feature>
<dbReference type="InterPro" id="IPR058062">
    <property type="entry name" value="SCO7613_C"/>
</dbReference>
<keyword evidence="1" id="KW-0472">Membrane</keyword>
<feature type="transmembrane region" description="Helical" evidence="1">
    <location>
        <begin position="501"/>
        <end position="519"/>
    </location>
</feature>
<evidence type="ECO:0000313" key="3">
    <source>
        <dbReference type="Proteomes" id="UP001321486"/>
    </source>
</evidence>